<feature type="transmembrane region" description="Helical" evidence="2">
    <location>
        <begin position="184"/>
        <end position="202"/>
    </location>
</feature>
<protein>
    <submittedName>
        <fullName evidence="3">Uncharacterized protein</fullName>
    </submittedName>
</protein>
<keyword evidence="2" id="KW-0812">Transmembrane</keyword>
<evidence type="ECO:0000256" key="2">
    <source>
        <dbReference type="SAM" id="Phobius"/>
    </source>
</evidence>
<evidence type="ECO:0000313" key="4">
    <source>
        <dbReference type="Proteomes" id="UP000185596"/>
    </source>
</evidence>
<feature type="compositionally biased region" description="Pro residues" evidence="1">
    <location>
        <begin position="60"/>
        <end position="74"/>
    </location>
</feature>
<sequence length="211" mass="21051">MTSEQEIATQPAAPRAGAGPDTGAPAADGSDLGGAVPTPGVATPTRARSTKRRTQALAPDGPPPAAPGPEPAAPLAPVTGTGERPGEDPPGTDPLAKIMLTPRGFGAVLAVVGLLLGLVLALVPVHVAGMDTDEPSSVSCGNTIGGVETPLIARGLGPISDFDSGITAAYVGTCQQAIATRLMFAWPMFFGGMIGLIWLGVVRRESSSAAQ</sequence>
<feature type="transmembrane region" description="Helical" evidence="2">
    <location>
        <begin position="105"/>
        <end position="127"/>
    </location>
</feature>
<dbReference type="STRING" id="1912961.BU204_09755"/>
<keyword evidence="2" id="KW-0472">Membrane</keyword>
<name>A0A1Q8CTS0_9PSEU</name>
<dbReference type="OrthoDB" id="3699572at2"/>
<evidence type="ECO:0000256" key="1">
    <source>
        <dbReference type="SAM" id="MobiDB-lite"/>
    </source>
</evidence>
<keyword evidence="4" id="KW-1185">Reference proteome</keyword>
<gene>
    <name evidence="3" type="ORF">BU204_09755</name>
</gene>
<evidence type="ECO:0000313" key="3">
    <source>
        <dbReference type="EMBL" id="OLF17769.1"/>
    </source>
</evidence>
<dbReference type="RefSeq" id="WP_075125273.1">
    <property type="nucleotide sequence ID" value="NZ_MSIE01000014.1"/>
</dbReference>
<keyword evidence="2" id="KW-1133">Transmembrane helix</keyword>
<organism evidence="3 4">
    <name type="scientific">Actinophytocola xanthii</name>
    <dbReference type="NCBI Taxonomy" id="1912961"/>
    <lineage>
        <taxon>Bacteria</taxon>
        <taxon>Bacillati</taxon>
        <taxon>Actinomycetota</taxon>
        <taxon>Actinomycetes</taxon>
        <taxon>Pseudonocardiales</taxon>
        <taxon>Pseudonocardiaceae</taxon>
    </lineage>
</organism>
<feature type="region of interest" description="Disordered" evidence="1">
    <location>
        <begin position="1"/>
        <end position="95"/>
    </location>
</feature>
<comment type="caution">
    <text evidence="3">The sequence shown here is derived from an EMBL/GenBank/DDBJ whole genome shotgun (WGS) entry which is preliminary data.</text>
</comment>
<accession>A0A1Q8CTS0</accession>
<dbReference type="Proteomes" id="UP000185596">
    <property type="component" value="Unassembled WGS sequence"/>
</dbReference>
<proteinExistence type="predicted"/>
<dbReference type="AlphaFoldDB" id="A0A1Q8CTS0"/>
<dbReference type="EMBL" id="MSIE01000014">
    <property type="protein sequence ID" value="OLF17769.1"/>
    <property type="molecule type" value="Genomic_DNA"/>
</dbReference>
<feature type="compositionally biased region" description="Low complexity" evidence="1">
    <location>
        <begin position="8"/>
        <end position="29"/>
    </location>
</feature>
<reference evidence="3 4" key="1">
    <citation type="submission" date="2016-12" db="EMBL/GenBank/DDBJ databases">
        <title>The draft genome sequence of Actinophytocola sp. 11-183.</title>
        <authorList>
            <person name="Wang W."/>
            <person name="Yuan L."/>
        </authorList>
    </citation>
    <scope>NUCLEOTIDE SEQUENCE [LARGE SCALE GENOMIC DNA]</scope>
    <source>
        <strain evidence="3 4">11-183</strain>
    </source>
</reference>